<comment type="caution">
    <text evidence="1">The sequence shown here is derived from an EMBL/GenBank/DDBJ whole genome shotgun (WGS) entry which is preliminary data.</text>
</comment>
<name>A0A9P6A358_PLEER</name>
<dbReference type="Proteomes" id="UP000807025">
    <property type="component" value="Unassembled WGS sequence"/>
</dbReference>
<sequence length="85" mass="9893">MPQFQLPFKLLVCCPNLRYVLAFNYAQLYRTHGFYPSQGAYIIQRTVYVVRTSPATDHVVAPWWGKTDTRVATHVAQEYDFSHDP</sequence>
<evidence type="ECO:0000313" key="1">
    <source>
        <dbReference type="EMBL" id="KAF9498167.1"/>
    </source>
</evidence>
<keyword evidence="2" id="KW-1185">Reference proteome</keyword>
<gene>
    <name evidence="1" type="ORF">BDN71DRAFT_1443910</name>
</gene>
<protein>
    <submittedName>
        <fullName evidence="1">Uncharacterized protein</fullName>
    </submittedName>
</protein>
<reference evidence="1" key="1">
    <citation type="submission" date="2020-11" db="EMBL/GenBank/DDBJ databases">
        <authorList>
            <consortium name="DOE Joint Genome Institute"/>
            <person name="Ahrendt S."/>
            <person name="Riley R."/>
            <person name="Andreopoulos W."/>
            <person name="Labutti K."/>
            <person name="Pangilinan J."/>
            <person name="Ruiz-Duenas F.J."/>
            <person name="Barrasa J.M."/>
            <person name="Sanchez-Garcia M."/>
            <person name="Camarero S."/>
            <person name="Miyauchi S."/>
            <person name="Serrano A."/>
            <person name="Linde D."/>
            <person name="Babiker R."/>
            <person name="Drula E."/>
            <person name="Ayuso-Fernandez I."/>
            <person name="Pacheco R."/>
            <person name="Padilla G."/>
            <person name="Ferreira P."/>
            <person name="Barriuso J."/>
            <person name="Kellner H."/>
            <person name="Castanera R."/>
            <person name="Alfaro M."/>
            <person name="Ramirez L."/>
            <person name="Pisabarro A.G."/>
            <person name="Kuo A."/>
            <person name="Tritt A."/>
            <person name="Lipzen A."/>
            <person name="He G."/>
            <person name="Yan M."/>
            <person name="Ng V."/>
            <person name="Cullen D."/>
            <person name="Martin F."/>
            <person name="Rosso M.-N."/>
            <person name="Henrissat B."/>
            <person name="Hibbett D."/>
            <person name="Martinez A.T."/>
            <person name="Grigoriev I.V."/>
        </authorList>
    </citation>
    <scope>NUCLEOTIDE SEQUENCE</scope>
    <source>
        <strain evidence="1">ATCC 90797</strain>
    </source>
</reference>
<evidence type="ECO:0000313" key="2">
    <source>
        <dbReference type="Proteomes" id="UP000807025"/>
    </source>
</evidence>
<accession>A0A9P6A358</accession>
<dbReference type="AlphaFoldDB" id="A0A9P6A358"/>
<dbReference type="EMBL" id="MU154539">
    <property type="protein sequence ID" value="KAF9498167.1"/>
    <property type="molecule type" value="Genomic_DNA"/>
</dbReference>
<proteinExistence type="predicted"/>
<organism evidence="1 2">
    <name type="scientific">Pleurotus eryngii</name>
    <name type="common">Boletus of the steppes</name>
    <dbReference type="NCBI Taxonomy" id="5323"/>
    <lineage>
        <taxon>Eukaryota</taxon>
        <taxon>Fungi</taxon>
        <taxon>Dikarya</taxon>
        <taxon>Basidiomycota</taxon>
        <taxon>Agaricomycotina</taxon>
        <taxon>Agaricomycetes</taxon>
        <taxon>Agaricomycetidae</taxon>
        <taxon>Agaricales</taxon>
        <taxon>Pleurotineae</taxon>
        <taxon>Pleurotaceae</taxon>
        <taxon>Pleurotus</taxon>
    </lineage>
</organism>